<dbReference type="RefSeq" id="XP_042924349.1">
    <property type="nucleotide sequence ID" value="XM_043063643.1"/>
</dbReference>
<dbReference type="KEGG" id="cre:CHLRE_06g302551v5"/>
<name>A0A2K3DR26_CHLRE</name>
<dbReference type="AlphaFoldDB" id="A0A2K3DR26"/>
<dbReference type="EMBL" id="CM008967">
    <property type="protein sequence ID" value="PNW83001.1"/>
    <property type="molecule type" value="Genomic_DNA"/>
</dbReference>
<gene>
    <name evidence="1" type="ORF">CHLRE_06g302551v5</name>
</gene>
<dbReference type="OrthoDB" id="10479188at2759"/>
<dbReference type="InParanoid" id="A0A2K3DR26"/>
<reference evidence="1 2" key="1">
    <citation type="journal article" date="2007" name="Science">
        <title>The Chlamydomonas genome reveals the evolution of key animal and plant functions.</title>
        <authorList>
            <person name="Merchant S.S."/>
            <person name="Prochnik S.E."/>
            <person name="Vallon O."/>
            <person name="Harris E.H."/>
            <person name="Karpowicz S.J."/>
            <person name="Witman G.B."/>
            <person name="Terry A."/>
            <person name="Salamov A."/>
            <person name="Fritz-Laylin L.K."/>
            <person name="Marechal-Drouard L."/>
            <person name="Marshall W.F."/>
            <person name="Qu L.H."/>
            <person name="Nelson D.R."/>
            <person name="Sanderfoot A.A."/>
            <person name="Spalding M.H."/>
            <person name="Kapitonov V.V."/>
            <person name="Ren Q."/>
            <person name="Ferris P."/>
            <person name="Lindquist E."/>
            <person name="Shapiro H."/>
            <person name="Lucas S.M."/>
            <person name="Grimwood J."/>
            <person name="Schmutz J."/>
            <person name="Cardol P."/>
            <person name="Cerutti H."/>
            <person name="Chanfreau G."/>
            <person name="Chen C.L."/>
            <person name="Cognat V."/>
            <person name="Croft M.T."/>
            <person name="Dent R."/>
            <person name="Dutcher S."/>
            <person name="Fernandez E."/>
            <person name="Fukuzawa H."/>
            <person name="Gonzalez-Ballester D."/>
            <person name="Gonzalez-Halphen D."/>
            <person name="Hallmann A."/>
            <person name="Hanikenne M."/>
            <person name="Hippler M."/>
            <person name="Inwood W."/>
            <person name="Jabbari K."/>
            <person name="Kalanon M."/>
            <person name="Kuras R."/>
            <person name="Lefebvre P.A."/>
            <person name="Lemaire S.D."/>
            <person name="Lobanov A.V."/>
            <person name="Lohr M."/>
            <person name="Manuell A."/>
            <person name="Meier I."/>
            <person name="Mets L."/>
            <person name="Mittag M."/>
            <person name="Mittelmeier T."/>
            <person name="Moroney J.V."/>
            <person name="Moseley J."/>
            <person name="Napoli C."/>
            <person name="Nedelcu A.M."/>
            <person name="Niyogi K."/>
            <person name="Novoselov S.V."/>
            <person name="Paulsen I.T."/>
            <person name="Pazour G."/>
            <person name="Purton S."/>
            <person name="Ral J.P."/>
            <person name="Riano-Pachon D.M."/>
            <person name="Riekhof W."/>
            <person name="Rymarquis L."/>
            <person name="Schroda M."/>
            <person name="Stern D."/>
            <person name="Umen J."/>
            <person name="Willows R."/>
            <person name="Wilson N."/>
            <person name="Zimmer S.L."/>
            <person name="Allmer J."/>
            <person name="Balk J."/>
            <person name="Bisova K."/>
            <person name="Chen C.J."/>
            <person name="Elias M."/>
            <person name="Gendler K."/>
            <person name="Hauser C."/>
            <person name="Lamb M.R."/>
            <person name="Ledford H."/>
            <person name="Long J.C."/>
            <person name="Minagawa J."/>
            <person name="Page M.D."/>
            <person name="Pan J."/>
            <person name="Pootakham W."/>
            <person name="Roje S."/>
            <person name="Rose A."/>
            <person name="Stahlberg E."/>
            <person name="Terauchi A.M."/>
            <person name="Yang P."/>
            <person name="Ball S."/>
            <person name="Bowler C."/>
            <person name="Dieckmann C.L."/>
            <person name="Gladyshev V.N."/>
            <person name="Green P."/>
            <person name="Jorgensen R."/>
            <person name="Mayfield S."/>
            <person name="Mueller-Roeber B."/>
            <person name="Rajamani S."/>
            <person name="Sayre R.T."/>
            <person name="Brokstein P."/>
            <person name="Dubchak I."/>
            <person name="Goodstein D."/>
            <person name="Hornick L."/>
            <person name="Huang Y.W."/>
            <person name="Jhaveri J."/>
            <person name="Luo Y."/>
            <person name="Martinez D."/>
            <person name="Ngau W.C."/>
            <person name="Otillar B."/>
            <person name="Poliakov A."/>
            <person name="Porter A."/>
            <person name="Szajkowski L."/>
            <person name="Werner G."/>
            <person name="Zhou K."/>
            <person name="Grigoriev I.V."/>
            <person name="Rokhsar D.S."/>
            <person name="Grossman A.R."/>
        </authorList>
    </citation>
    <scope>NUCLEOTIDE SEQUENCE [LARGE SCALE GENOMIC DNA]</scope>
    <source>
        <strain evidence="2">CC-503</strain>
    </source>
</reference>
<organism evidence="1 2">
    <name type="scientific">Chlamydomonas reinhardtii</name>
    <name type="common">Chlamydomonas smithii</name>
    <dbReference type="NCBI Taxonomy" id="3055"/>
    <lineage>
        <taxon>Eukaryota</taxon>
        <taxon>Viridiplantae</taxon>
        <taxon>Chlorophyta</taxon>
        <taxon>core chlorophytes</taxon>
        <taxon>Chlorophyceae</taxon>
        <taxon>CS clade</taxon>
        <taxon>Chlamydomonadales</taxon>
        <taxon>Chlamydomonadaceae</taxon>
        <taxon>Chlamydomonas</taxon>
    </lineage>
</organism>
<protein>
    <submittedName>
        <fullName evidence="1">Uncharacterized protein</fullName>
    </submittedName>
</protein>
<keyword evidence="2" id="KW-1185">Reference proteome</keyword>
<evidence type="ECO:0000313" key="1">
    <source>
        <dbReference type="EMBL" id="PNW83001.1"/>
    </source>
</evidence>
<proteinExistence type="predicted"/>
<dbReference type="GeneID" id="66053877"/>
<sequence>MVRTPIKERARYLGLHYGPAASFDSCYQELITAGNAGLSLAALSCTSAAPGARVPVPTFPDKQRGTDTRFGGGNETEAQLAGQAAAGFGSGNETEAQLAGRAAAVFGGGNETEAQLAGRFGGGNETEAQLAARFGGGNETEAQLAGRLEGAAAGGRARLKQVNPRRWSGQVVHKKCGQVLVIDRAPQMAKQRGVRVRCKHCKTGVTVSTKELVMDLCDSDSE</sequence>
<accession>A0A2K3DR26</accession>
<dbReference type="Proteomes" id="UP000006906">
    <property type="component" value="Chromosome 6"/>
</dbReference>
<dbReference type="Gramene" id="PNW83001">
    <property type="protein sequence ID" value="PNW83001"/>
    <property type="gene ID" value="CHLRE_06g302551v5"/>
</dbReference>
<evidence type="ECO:0000313" key="2">
    <source>
        <dbReference type="Proteomes" id="UP000006906"/>
    </source>
</evidence>